<keyword evidence="1" id="KW-0732">Signal</keyword>
<reference evidence="3" key="1">
    <citation type="submission" date="2016-10" db="EMBL/GenBank/DDBJ databases">
        <authorList>
            <person name="Varghese N."/>
            <person name="Submissions S."/>
        </authorList>
    </citation>
    <scope>NUCLEOTIDE SEQUENCE [LARGE SCALE GENOMIC DNA]</scope>
    <source>
        <strain evidence="3">DSM 100420</strain>
    </source>
</reference>
<accession>A0A1H3S3H5</accession>
<name>A0A1H3S3H5_9RHOB</name>
<evidence type="ECO:0000313" key="2">
    <source>
        <dbReference type="EMBL" id="SDZ32482.1"/>
    </source>
</evidence>
<evidence type="ECO:0000313" key="3">
    <source>
        <dbReference type="Proteomes" id="UP000198914"/>
    </source>
</evidence>
<proteinExistence type="predicted"/>
<feature type="signal peptide" evidence="1">
    <location>
        <begin position="1"/>
        <end position="26"/>
    </location>
</feature>
<sequence length="256" mass="28012">MRKIFSIIWFAVFLALVSIASFPAAAETNVGSNIDSRVVLAFKANDDAIEAMLPDGWRVITLPKGPLAGSNLLVAFIDRHLALDPENQPLEPYETRSVAILAHGVKPGEDGAHMFVLRVYETPPVASSYGNGVAASIGRVKTSVAPIGSARTHRETWRVDPETGGELSLILSYRSGRPSWSSAEARPYSAVDPDFHRIYRYDQLADLVMSVALERQLDGNIFVRSSIPELADIFDGNETLMAVLSIPFYVREVSLP</sequence>
<evidence type="ECO:0000256" key="1">
    <source>
        <dbReference type="SAM" id="SignalP"/>
    </source>
</evidence>
<dbReference type="OrthoDB" id="7059801at2"/>
<feature type="chain" id="PRO_5011679270" evidence="1">
    <location>
        <begin position="27"/>
        <end position="256"/>
    </location>
</feature>
<gene>
    <name evidence="2" type="ORF">SAMN05444004_110105</name>
</gene>
<dbReference type="Proteomes" id="UP000198914">
    <property type="component" value="Unassembled WGS sequence"/>
</dbReference>
<dbReference type="RefSeq" id="WP_092646278.1">
    <property type="nucleotide sequence ID" value="NZ_FNPX01000010.1"/>
</dbReference>
<protein>
    <submittedName>
        <fullName evidence="2">Uncharacterized protein</fullName>
    </submittedName>
</protein>
<keyword evidence="3" id="KW-1185">Reference proteome</keyword>
<dbReference type="EMBL" id="FNPX01000010">
    <property type="protein sequence ID" value="SDZ32482.1"/>
    <property type="molecule type" value="Genomic_DNA"/>
</dbReference>
<organism evidence="2 3">
    <name type="scientific">Jannaschia faecimaris</name>
    <dbReference type="NCBI Taxonomy" id="1244108"/>
    <lineage>
        <taxon>Bacteria</taxon>
        <taxon>Pseudomonadati</taxon>
        <taxon>Pseudomonadota</taxon>
        <taxon>Alphaproteobacteria</taxon>
        <taxon>Rhodobacterales</taxon>
        <taxon>Roseobacteraceae</taxon>
        <taxon>Jannaschia</taxon>
    </lineage>
</organism>
<dbReference type="STRING" id="1244108.SAMN05444004_110105"/>
<dbReference type="AlphaFoldDB" id="A0A1H3S3H5"/>